<evidence type="ECO:0000313" key="7">
    <source>
        <dbReference type="Proteomes" id="UP000275356"/>
    </source>
</evidence>
<name>A0A3N2D0A1_9MICO</name>
<comment type="cofactor">
    <cofactor evidence="1">
        <name>FAD</name>
        <dbReference type="ChEBI" id="CHEBI:57692"/>
    </cofactor>
</comment>
<comment type="caution">
    <text evidence="6">The sequence shown here is derived from an EMBL/GenBank/DDBJ whole genome shotgun (WGS) entry which is preliminary data.</text>
</comment>
<evidence type="ECO:0000259" key="5">
    <source>
        <dbReference type="Pfam" id="PF07992"/>
    </source>
</evidence>
<evidence type="ECO:0000256" key="1">
    <source>
        <dbReference type="ARBA" id="ARBA00001974"/>
    </source>
</evidence>
<dbReference type="GO" id="GO:0005737">
    <property type="term" value="C:cytoplasm"/>
    <property type="evidence" value="ECO:0007669"/>
    <property type="project" value="TreeGrafter"/>
</dbReference>
<protein>
    <submittedName>
        <fullName evidence="6">NADPH-dependent 2,4-dienoyl-CoA reductase/sulfur reductase-like enzyme</fullName>
    </submittedName>
</protein>
<keyword evidence="7" id="KW-1185">Reference proteome</keyword>
<dbReference type="InterPro" id="IPR023753">
    <property type="entry name" value="FAD/NAD-binding_dom"/>
</dbReference>
<dbReference type="InterPro" id="IPR016156">
    <property type="entry name" value="FAD/NAD-linked_Rdtase_dimer_sf"/>
</dbReference>
<dbReference type="SUPFAM" id="SSF55424">
    <property type="entry name" value="FAD/NAD-linked reductases, dimerisation (C-terminal) domain"/>
    <property type="match status" value="1"/>
</dbReference>
<dbReference type="AlphaFoldDB" id="A0A3N2D0A1"/>
<evidence type="ECO:0000256" key="4">
    <source>
        <dbReference type="ARBA" id="ARBA00023002"/>
    </source>
</evidence>
<keyword evidence="4" id="KW-0560">Oxidoreductase</keyword>
<proteinExistence type="predicted"/>
<dbReference type="Proteomes" id="UP000275356">
    <property type="component" value="Unassembled WGS sequence"/>
</dbReference>
<accession>A0A3N2D0A1</accession>
<dbReference type="RefSeq" id="WP_123740172.1">
    <property type="nucleotide sequence ID" value="NZ_RKHQ01000002.1"/>
</dbReference>
<dbReference type="PANTHER" id="PTHR43557">
    <property type="entry name" value="APOPTOSIS-INDUCING FACTOR 1"/>
    <property type="match status" value="1"/>
</dbReference>
<evidence type="ECO:0000256" key="3">
    <source>
        <dbReference type="ARBA" id="ARBA00022827"/>
    </source>
</evidence>
<dbReference type="InterPro" id="IPR036188">
    <property type="entry name" value="FAD/NAD-bd_sf"/>
</dbReference>
<dbReference type="Pfam" id="PF07992">
    <property type="entry name" value="Pyr_redox_2"/>
    <property type="match status" value="1"/>
</dbReference>
<keyword evidence="2" id="KW-0285">Flavoprotein</keyword>
<dbReference type="SUPFAM" id="SSF51905">
    <property type="entry name" value="FAD/NAD(P)-binding domain"/>
    <property type="match status" value="2"/>
</dbReference>
<dbReference type="InterPro" id="IPR050446">
    <property type="entry name" value="FAD-oxidoreductase/Apoptosis"/>
</dbReference>
<evidence type="ECO:0000256" key="2">
    <source>
        <dbReference type="ARBA" id="ARBA00022630"/>
    </source>
</evidence>
<dbReference type="PANTHER" id="PTHR43557:SF2">
    <property type="entry name" value="RIESKE DOMAIN-CONTAINING PROTEIN-RELATED"/>
    <property type="match status" value="1"/>
</dbReference>
<dbReference type="OrthoDB" id="1145at2"/>
<gene>
    <name evidence="6" type="ORF">EDD28_2581</name>
</gene>
<sequence length="377" mass="40529">MSIVVVGAGLAGGTAVTELRRLGYDGAITLYGREPHLPYERPPLSKDVLLGTKPLDAVFLHDRAWYDEHDVALRLDTAVTSIDRTEHRVVTADGAERYDRLLLATGATPRRFPEADSAGVPVAYLRTIEDSERLEAAFVDGTRVAIVGAGWIGLEVAAAARHAGCEVTVYERSELPLLGVLGPEVARVFADLHRAHGVDLRLGTSVTADDLRRADLVVVGIGAEPTIDLARDARLAVGNGVLVDEALRTSDPAILAVGDIANHLHDRLGRRIRVEHWEDAIEQAKVAACTLVGEETTYDRMPYFFTDQYDLGMEYVGSVGPGGYDRVDIEGDATVTPDGGVGAFRAFWVADGHVVAAMQANDWDASGVIRASLGTTR</sequence>
<dbReference type="Gene3D" id="3.30.390.30">
    <property type="match status" value="1"/>
</dbReference>
<dbReference type="EMBL" id="RKHQ01000002">
    <property type="protein sequence ID" value="ROR93173.1"/>
    <property type="molecule type" value="Genomic_DNA"/>
</dbReference>
<feature type="domain" description="FAD/NAD(P)-binding" evidence="5">
    <location>
        <begin position="2"/>
        <end position="284"/>
    </location>
</feature>
<organism evidence="6 7">
    <name type="scientific">Salana multivorans</name>
    <dbReference type="NCBI Taxonomy" id="120377"/>
    <lineage>
        <taxon>Bacteria</taxon>
        <taxon>Bacillati</taxon>
        <taxon>Actinomycetota</taxon>
        <taxon>Actinomycetes</taxon>
        <taxon>Micrococcales</taxon>
        <taxon>Beutenbergiaceae</taxon>
        <taxon>Salana</taxon>
    </lineage>
</organism>
<keyword evidence="3" id="KW-0274">FAD</keyword>
<dbReference type="Gene3D" id="3.50.50.60">
    <property type="entry name" value="FAD/NAD(P)-binding domain"/>
    <property type="match status" value="2"/>
</dbReference>
<evidence type="ECO:0000313" key="6">
    <source>
        <dbReference type="EMBL" id="ROR93173.1"/>
    </source>
</evidence>
<dbReference type="PRINTS" id="PR00411">
    <property type="entry name" value="PNDRDTASEI"/>
</dbReference>
<dbReference type="GO" id="GO:0016651">
    <property type="term" value="F:oxidoreductase activity, acting on NAD(P)H"/>
    <property type="evidence" value="ECO:0007669"/>
    <property type="project" value="TreeGrafter"/>
</dbReference>
<reference evidence="6 7" key="1">
    <citation type="submission" date="2018-11" db="EMBL/GenBank/DDBJ databases">
        <title>Sequencing the genomes of 1000 actinobacteria strains.</title>
        <authorList>
            <person name="Klenk H.-P."/>
        </authorList>
    </citation>
    <scope>NUCLEOTIDE SEQUENCE [LARGE SCALE GENOMIC DNA]</scope>
    <source>
        <strain evidence="6 7">DSM 13521</strain>
    </source>
</reference>
<dbReference type="PRINTS" id="PR00368">
    <property type="entry name" value="FADPNR"/>
</dbReference>